<dbReference type="Pfam" id="PF03901">
    <property type="entry name" value="Glyco_transf_22"/>
    <property type="match status" value="1"/>
</dbReference>
<accession>A0A3E2HMP3</accession>
<evidence type="ECO:0000256" key="9">
    <source>
        <dbReference type="ARBA" id="ARBA00022989"/>
    </source>
</evidence>
<keyword evidence="5 12" id="KW-0328">Glycosyltransferase</keyword>
<comment type="pathway">
    <text evidence="2">Glycolipid biosynthesis; glycosylphosphatidylinositol-anchor biosynthesis.</text>
</comment>
<dbReference type="OMA" id="HHMVFNN"/>
<keyword evidence="9 12" id="KW-1133">Transmembrane helix</keyword>
<evidence type="ECO:0000313" key="14">
    <source>
        <dbReference type="EMBL" id="RFU34628.1"/>
    </source>
</evidence>
<dbReference type="UniPathway" id="UPA00196"/>
<dbReference type="OrthoDB" id="416834at2759"/>
<comment type="function">
    <text evidence="11">Mannosyltransferase involved in glycosylphosphatidylinositol-anchor biosynthesis. Transfers the third mannose to Man2-GlcN-acyl-PI during GPI precursor assembly.</text>
</comment>
<evidence type="ECO:0000313" key="15">
    <source>
        <dbReference type="Proteomes" id="UP000258309"/>
    </source>
</evidence>
<reference evidence="14 15" key="1">
    <citation type="submission" date="2018-05" db="EMBL/GenBank/DDBJ databases">
        <title>Draft genome sequence of Scytalidium lignicola DSM 105466, a ubiquitous saprotrophic fungus.</title>
        <authorList>
            <person name="Buettner E."/>
            <person name="Gebauer A.M."/>
            <person name="Hofrichter M."/>
            <person name="Liers C."/>
            <person name="Kellner H."/>
        </authorList>
    </citation>
    <scope>NUCLEOTIDE SEQUENCE [LARGE SCALE GENOMIC DNA]</scope>
    <source>
        <strain evidence="14 15">DSM 105466</strain>
    </source>
</reference>
<dbReference type="EC" id="2.4.1.-" evidence="12"/>
<evidence type="ECO:0000256" key="5">
    <source>
        <dbReference type="ARBA" id="ARBA00022676"/>
    </source>
</evidence>
<keyword evidence="7 12" id="KW-0812">Transmembrane</keyword>
<keyword evidence="10 12" id="KW-0472">Membrane</keyword>
<feature type="transmembrane region" description="Helical" evidence="12">
    <location>
        <begin position="404"/>
        <end position="427"/>
    </location>
</feature>
<evidence type="ECO:0000256" key="4">
    <source>
        <dbReference type="ARBA" id="ARBA00022502"/>
    </source>
</evidence>
<gene>
    <name evidence="14" type="ORF">B7463_g1709</name>
</gene>
<name>A0A3E2HMP3_SCYLI</name>
<feature type="transmembrane region" description="Helical" evidence="12">
    <location>
        <begin position="85"/>
        <end position="104"/>
    </location>
</feature>
<proteinExistence type="inferred from homology"/>
<dbReference type="GO" id="GO:0005789">
    <property type="term" value="C:endoplasmic reticulum membrane"/>
    <property type="evidence" value="ECO:0007669"/>
    <property type="project" value="UniProtKB-SubCell"/>
</dbReference>
<evidence type="ECO:0000256" key="13">
    <source>
        <dbReference type="SAM" id="MobiDB-lite"/>
    </source>
</evidence>
<comment type="similarity">
    <text evidence="3">Belongs to the glycosyltransferase 22 family. PIGB subfamily.</text>
</comment>
<evidence type="ECO:0000256" key="6">
    <source>
        <dbReference type="ARBA" id="ARBA00022679"/>
    </source>
</evidence>
<feature type="transmembrane region" description="Helical" evidence="12">
    <location>
        <begin position="141"/>
        <end position="161"/>
    </location>
</feature>
<sequence>MYAKPEAFRHKSRLQKLLVPGTQEKATSSLPSAILQRIRLDGDVVAKMSSSTESKALEEKDGKGEALPLEKLYPQVVVDYMNKDILTLLLFFRLINAIAVHTFFQPDEYFQSLEPAWRMAFGSDSGAWITWEWDNQLRSSLHPAIFAAFYYVGNTVMTVLSMYPQFRAIILSVLPNAVQSVFAALADFFTWKLAQRMYGRESNATWAALLLSIFSPWEWFCSTRTLSNSLETTLTIAGLYFWPWALSVDAAAVPPAGKTSKAPTGEGIFQTKQSVNYLRASILTASTACILRPTNLFIWFCIFMPMITKLLLRVGSPIQTASPGVNPTPSDYLILIRELVLCGGSWLQFNLSQDLAVFYGRNDWHYYISQGLPLLLTTYLPFTILAFWKCIWSPADTTNPSQPLIAHSIAFILCSTISTTIVVLSMISHKEVRFIYPLLPMLHIITAPTISYIFATSTTTTTKPPPQPAGSKLPPPKPKTTTTTTFHYKPILFLLLTLNISIAAYTTQIHQRGVLSVLKFLRSEYEALALDARGNLISLNMDYPADDVPHKINDYDDNETFVGFLMPCHSTPWRSQLYHPGLNAWALGCEPPLSIAPHTAEREQYRDEADRFYDNPKKFLSEEIGGREKPWPRYIVGFEGIEAPLREWYEEEFKGFKIRERWSGFNTHFHDDARRRGRVVVWEFVDGSKV</sequence>
<feature type="transmembrane region" description="Helical" evidence="12">
    <location>
        <begin position="434"/>
        <end position="455"/>
    </location>
</feature>
<dbReference type="InterPro" id="IPR005599">
    <property type="entry name" value="GPI_mannosylTrfase"/>
</dbReference>
<dbReference type="PANTHER" id="PTHR22760">
    <property type="entry name" value="GLYCOSYLTRANSFERASE"/>
    <property type="match status" value="1"/>
</dbReference>
<feature type="non-terminal residue" evidence="14">
    <location>
        <position position="690"/>
    </location>
</feature>
<dbReference type="GO" id="GO:0000026">
    <property type="term" value="F:alpha-1,2-mannosyltransferase activity"/>
    <property type="evidence" value="ECO:0007669"/>
    <property type="project" value="TreeGrafter"/>
</dbReference>
<evidence type="ECO:0000256" key="3">
    <source>
        <dbReference type="ARBA" id="ARBA00006065"/>
    </source>
</evidence>
<evidence type="ECO:0000256" key="10">
    <source>
        <dbReference type="ARBA" id="ARBA00023136"/>
    </source>
</evidence>
<feature type="non-terminal residue" evidence="14">
    <location>
        <position position="1"/>
    </location>
</feature>
<dbReference type="GO" id="GO:0006506">
    <property type="term" value="P:GPI anchor biosynthetic process"/>
    <property type="evidence" value="ECO:0007669"/>
    <property type="project" value="UniProtKB-UniPathway"/>
</dbReference>
<keyword evidence="15" id="KW-1185">Reference proteome</keyword>
<dbReference type="EMBL" id="NCSJ02000018">
    <property type="protein sequence ID" value="RFU34628.1"/>
    <property type="molecule type" value="Genomic_DNA"/>
</dbReference>
<feature type="region of interest" description="Disordered" evidence="13">
    <location>
        <begin position="461"/>
        <end position="482"/>
    </location>
</feature>
<feature type="transmembrane region" description="Helical" evidence="12">
    <location>
        <begin position="486"/>
        <end position="505"/>
    </location>
</feature>
<evidence type="ECO:0000256" key="2">
    <source>
        <dbReference type="ARBA" id="ARBA00004687"/>
    </source>
</evidence>
<feature type="transmembrane region" description="Helical" evidence="12">
    <location>
        <begin position="372"/>
        <end position="392"/>
    </location>
</feature>
<keyword evidence="6" id="KW-0808">Transferase</keyword>
<dbReference type="Proteomes" id="UP000258309">
    <property type="component" value="Unassembled WGS sequence"/>
</dbReference>
<keyword evidence="4" id="KW-0337">GPI-anchor biosynthesis</keyword>
<protein>
    <recommendedName>
        <fullName evidence="12">Mannosyltransferase</fullName>
        <ecNumber evidence="12">2.4.1.-</ecNumber>
    </recommendedName>
</protein>
<comment type="subcellular location">
    <subcellularLocation>
        <location evidence="1 12">Endoplasmic reticulum membrane</location>
        <topology evidence="1 12">Multi-pass membrane protein</topology>
    </subcellularLocation>
</comment>
<dbReference type="STRING" id="5539.A0A3E2HMP3"/>
<evidence type="ECO:0000256" key="8">
    <source>
        <dbReference type="ARBA" id="ARBA00022824"/>
    </source>
</evidence>
<comment type="caution">
    <text evidence="14">The sequence shown here is derived from an EMBL/GenBank/DDBJ whole genome shotgun (WGS) entry which is preliminary data.</text>
</comment>
<keyword evidence="8 12" id="KW-0256">Endoplasmic reticulum</keyword>
<dbReference type="AlphaFoldDB" id="A0A3E2HMP3"/>
<organism evidence="14 15">
    <name type="scientific">Scytalidium lignicola</name>
    <name type="common">Hyphomycete</name>
    <dbReference type="NCBI Taxonomy" id="5539"/>
    <lineage>
        <taxon>Eukaryota</taxon>
        <taxon>Fungi</taxon>
        <taxon>Dikarya</taxon>
        <taxon>Ascomycota</taxon>
        <taxon>Pezizomycotina</taxon>
        <taxon>Leotiomycetes</taxon>
        <taxon>Leotiomycetes incertae sedis</taxon>
        <taxon>Scytalidium</taxon>
    </lineage>
</organism>
<evidence type="ECO:0000256" key="12">
    <source>
        <dbReference type="RuleBase" id="RU363075"/>
    </source>
</evidence>
<dbReference type="PANTHER" id="PTHR22760:SF4">
    <property type="entry name" value="GPI MANNOSYLTRANSFERASE 3"/>
    <property type="match status" value="1"/>
</dbReference>
<evidence type="ECO:0000256" key="7">
    <source>
        <dbReference type="ARBA" id="ARBA00022692"/>
    </source>
</evidence>
<evidence type="ECO:0000256" key="1">
    <source>
        <dbReference type="ARBA" id="ARBA00004477"/>
    </source>
</evidence>
<evidence type="ECO:0000256" key="11">
    <source>
        <dbReference type="ARBA" id="ARBA00024708"/>
    </source>
</evidence>
<feature type="transmembrane region" description="Helical" evidence="12">
    <location>
        <begin position="168"/>
        <end position="191"/>
    </location>
</feature>
<feature type="compositionally biased region" description="Pro residues" evidence="13">
    <location>
        <begin position="463"/>
        <end position="478"/>
    </location>
</feature>